<reference evidence="6" key="2">
    <citation type="submission" date="2021-04" db="EMBL/GenBank/DDBJ databases">
        <authorList>
            <person name="Gilroy R."/>
        </authorList>
    </citation>
    <scope>NUCLEOTIDE SEQUENCE</scope>
    <source>
        <strain evidence="6">ChiHjej11B10-19426</strain>
    </source>
</reference>
<evidence type="ECO:0000256" key="4">
    <source>
        <dbReference type="SAM" id="Coils"/>
    </source>
</evidence>
<dbReference type="GO" id="GO:0006508">
    <property type="term" value="P:proteolysis"/>
    <property type="evidence" value="ECO:0007669"/>
    <property type="project" value="UniProtKB-KW"/>
</dbReference>
<name>A0A9D2DDW6_9BACT</name>
<dbReference type="Pfam" id="PF10123">
    <property type="entry name" value="Mu-like_Pro"/>
    <property type="match status" value="1"/>
</dbReference>
<sequence>MPLPKFILNDERVKTSHGFYLLNAGGRFDRFLANPVMLDNHDMTRLVGKWENLSVEGDLLVATPIFDDGTELGNERKGQVERGFLRGASIGLYIQAAEYRTHPTTGEEELFVTEWEMLEASVTSLPSNSGALTLRIYDAGQPIAEEQLSAYLEKVVKLTLKTNNMPNTTGGGGNSAVLTLSAPALGALGLSGTPDSDSISAAIVELSARYKQEKELREKLEAEARTAREKACRDMLSLAVREGRITADQQPIYEKLAAADYEATKTAIEALPVRASLAAQIKSSAHGATIPSERMSWNLHTWMKNDMAGLRRLKAEEPEIYAEILKKV</sequence>
<dbReference type="EMBL" id="DXCC01000015">
    <property type="protein sequence ID" value="HIZ15173.1"/>
    <property type="molecule type" value="Genomic_DNA"/>
</dbReference>
<keyword evidence="2 6" id="KW-0645">Protease</keyword>
<feature type="coiled-coil region" evidence="4">
    <location>
        <begin position="203"/>
        <end position="230"/>
    </location>
</feature>
<dbReference type="Pfam" id="PF04586">
    <property type="entry name" value="Peptidase_S78"/>
    <property type="match status" value="1"/>
</dbReference>
<evidence type="ECO:0000259" key="5">
    <source>
        <dbReference type="Pfam" id="PF04586"/>
    </source>
</evidence>
<dbReference type="AlphaFoldDB" id="A0A9D2DDW6"/>
<evidence type="ECO:0000256" key="2">
    <source>
        <dbReference type="ARBA" id="ARBA00022670"/>
    </source>
</evidence>
<comment type="caution">
    <text evidence="6">The sequence shown here is derived from an EMBL/GenBank/DDBJ whole genome shotgun (WGS) entry which is preliminary data.</text>
</comment>
<dbReference type="Proteomes" id="UP000824014">
    <property type="component" value="Unassembled WGS sequence"/>
</dbReference>
<proteinExistence type="predicted"/>
<reference evidence="6" key="1">
    <citation type="journal article" date="2021" name="PeerJ">
        <title>Extensive microbial diversity within the chicken gut microbiome revealed by metagenomics and culture.</title>
        <authorList>
            <person name="Gilroy R."/>
            <person name="Ravi A."/>
            <person name="Getino M."/>
            <person name="Pursley I."/>
            <person name="Horton D.L."/>
            <person name="Alikhan N.F."/>
            <person name="Baker D."/>
            <person name="Gharbi K."/>
            <person name="Hall N."/>
            <person name="Watson M."/>
            <person name="Adriaenssens E.M."/>
            <person name="Foster-Nyarko E."/>
            <person name="Jarju S."/>
            <person name="Secka A."/>
            <person name="Antonio M."/>
            <person name="Oren A."/>
            <person name="Chaudhuri R.R."/>
            <person name="La Ragione R."/>
            <person name="Hildebrand F."/>
            <person name="Pallen M.J."/>
        </authorList>
    </citation>
    <scope>NUCLEOTIDE SEQUENCE</scope>
    <source>
        <strain evidence="6">ChiHjej11B10-19426</strain>
    </source>
</reference>
<dbReference type="GO" id="GO:0008233">
    <property type="term" value="F:peptidase activity"/>
    <property type="evidence" value="ECO:0007669"/>
    <property type="project" value="UniProtKB-KW"/>
</dbReference>
<gene>
    <name evidence="6" type="ORF">H9816_04615</name>
</gene>
<protein>
    <submittedName>
        <fullName evidence="6">HK97 family phage prohead protease</fullName>
    </submittedName>
</protein>
<evidence type="ECO:0000313" key="6">
    <source>
        <dbReference type="EMBL" id="HIZ15173.1"/>
    </source>
</evidence>
<keyword evidence="1" id="KW-1188">Viral release from host cell</keyword>
<evidence type="ECO:0000256" key="3">
    <source>
        <dbReference type="ARBA" id="ARBA00022801"/>
    </source>
</evidence>
<dbReference type="InterPro" id="IPR012106">
    <property type="entry name" value="Phage_Mu_Gp1"/>
</dbReference>
<evidence type="ECO:0000256" key="1">
    <source>
        <dbReference type="ARBA" id="ARBA00022612"/>
    </source>
</evidence>
<dbReference type="InterPro" id="IPR054613">
    <property type="entry name" value="Peptidase_S78_dom"/>
</dbReference>
<organism evidence="6 7">
    <name type="scientific">Candidatus Tidjanibacter faecipullorum</name>
    <dbReference type="NCBI Taxonomy" id="2838766"/>
    <lineage>
        <taxon>Bacteria</taxon>
        <taxon>Pseudomonadati</taxon>
        <taxon>Bacteroidota</taxon>
        <taxon>Bacteroidia</taxon>
        <taxon>Bacteroidales</taxon>
        <taxon>Rikenellaceae</taxon>
        <taxon>Tidjanibacter</taxon>
    </lineage>
</organism>
<evidence type="ECO:0000313" key="7">
    <source>
        <dbReference type="Proteomes" id="UP000824014"/>
    </source>
</evidence>
<accession>A0A9D2DDW6</accession>
<keyword evidence="4" id="KW-0175">Coiled coil</keyword>
<feature type="domain" description="Prohead serine protease" evidence="5">
    <location>
        <begin position="36"/>
        <end position="131"/>
    </location>
</feature>
<keyword evidence="3" id="KW-0378">Hydrolase</keyword>